<evidence type="ECO:0000313" key="2">
    <source>
        <dbReference type="Proteomes" id="UP000324222"/>
    </source>
</evidence>
<proteinExistence type="predicted"/>
<sequence>MERSSNEGWGRKEGNRGLSPSLRYLLQAHLATPAPELFSTTKLNVRLEFQTESTSIHDLKSYTRFS</sequence>
<protein>
    <submittedName>
        <fullName evidence="1">Uncharacterized protein</fullName>
    </submittedName>
</protein>
<organism evidence="1 2">
    <name type="scientific">Portunus trituberculatus</name>
    <name type="common">Swimming crab</name>
    <name type="synonym">Neptunus trituberculatus</name>
    <dbReference type="NCBI Taxonomy" id="210409"/>
    <lineage>
        <taxon>Eukaryota</taxon>
        <taxon>Metazoa</taxon>
        <taxon>Ecdysozoa</taxon>
        <taxon>Arthropoda</taxon>
        <taxon>Crustacea</taxon>
        <taxon>Multicrustacea</taxon>
        <taxon>Malacostraca</taxon>
        <taxon>Eumalacostraca</taxon>
        <taxon>Eucarida</taxon>
        <taxon>Decapoda</taxon>
        <taxon>Pleocyemata</taxon>
        <taxon>Brachyura</taxon>
        <taxon>Eubrachyura</taxon>
        <taxon>Portunoidea</taxon>
        <taxon>Portunidae</taxon>
        <taxon>Portuninae</taxon>
        <taxon>Portunus</taxon>
    </lineage>
</organism>
<evidence type="ECO:0000313" key="1">
    <source>
        <dbReference type="EMBL" id="MPC89645.1"/>
    </source>
</evidence>
<name>A0A5B7J4G2_PORTR</name>
<dbReference type="Proteomes" id="UP000324222">
    <property type="component" value="Unassembled WGS sequence"/>
</dbReference>
<comment type="caution">
    <text evidence="1">The sequence shown here is derived from an EMBL/GenBank/DDBJ whole genome shotgun (WGS) entry which is preliminary data.</text>
</comment>
<accession>A0A5B7J4G2</accession>
<dbReference type="EMBL" id="VSRR010081702">
    <property type="protein sequence ID" value="MPC89645.1"/>
    <property type="molecule type" value="Genomic_DNA"/>
</dbReference>
<keyword evidence="2" id="KW-1185">Reference proteome</keyword>
<reference evidence="1 2" key="1">
    <citation type="submission" date="2019-05" db="EMBL/GenBank/DDBJ databases">
        <title>Another draft genome of Portunus trituberculatus and its Hox gene families provides insights of decapod evolution.</title>
        <authorList>
            <person name="Jeong J.-H."/>
            <person name="Song I."/>
            <person name="Kim S."/>
            <person name="Choi T."/>
            <person name="Kim D."/>
            <person name="Ryu S."/>
            <person name="Kim W."/>
        </authorList>
    </citation>
    <scope>NUCLEOTIDE SEQUENCE [LARGE SCALE GENOMIC DNA]</scope>
    <source>
        <tissue evidence="1">Muscle</tissue>
    </source>
</reference>
<dbReference type="AlphaFoldDB" id="A0A5B7J4G2"/>
<gene>
    <name evidence="1" type="ORF">E2C01_084599</name>
</gene>